<evidence type="ECO:0000313" key="3">
    <source>
        <dbReference type="Proteomes" id="UP000689195"/>
    </source>
</evidence>
<dbReference type="EMBL" id="CAJJDO010000166">
    <property type="protein sequence ID" value="CAD8212055.1"/>
    <property type="molecule type" value="Genomic_DNA"/>
</dbReference>
<organism evidence="2 3">
    <name type="scientific">Paramecium pentaurelia</name>
    <dbReference type="NCBI Taxonomy" id="43138"/>
    <lineage>
        <taxon>Eukaryota</taxon>
        <taxon>Sar</taxon>
        <taxon>Alveolata</taxon>
        <taxon>Ciliophora</taxon>
        <taxon>Intramacronucleata</taxon>
        <taxon>Oligohymenophorea</taxon>
        <taxon>Peniculida</taxon>
        <taxon>Parameciidae</taxon>
        <taxon>Paramecium</taxon>
    </lineage>
</organism>
<accession>A0A8S1YDC2</accession>
<dbReference type="OrthoDB" id="10576768at2759"/>
<dbReference type="Proteomes" id="UP000689195">
    <property type="component" value="Unassembled WGS sequence"/>
</dbReference>
<sequence length="560" mass="67319">MLSANSLHESVDAYKLDQFLLFMIDKAAKELLEEKQMVSSWAFQINYNHEKKIIIDIINNINMNQLDILYFILNRLRKKTQIIIKEAYRRIDILNRIRKKIQMIIKEAQKNLKQQQKFQGICLHNNKNSFRDFLENSIIFQNFLKDSNIVQDFLQNQDSLYSKKESNMNQDNNDISSPNPKQKQSKNQQQPIQIKGLFEDDDEIISIQDLFQNPSSFFDFLWNSNIFQNFLENSNIFQDFLQWNQNRLYPEKELNMNNKGVEFQSTVPLLNQSLIVVENQQKEQSGEEFLIYLLQVQKLKNTKLIEFDHTIKVLQVLDNFLKQKQLNQLDQVITEISNVQYMIENQQYNEKDTIKIKKNFEQFKKKQFYDVNKFKPKRFLSNIYNIIASQLILQEKTICKQKLEECYFQLSKNWINLLDFTKTETENKKIKKENKYQNQKLQNFLNLLRNNNNSEISENVKYFQNKHYGKYSFLEIALNLLQILKIQWNDDKIRDNIFELLKEVVLKKQKKYESKRAINFTKQDIIDLMYKKENNREVVDEEVITEIQQLLEGPIIYPQE</sequence>
<gene>
    <name evidence="2" type="ORF">PPENT_87.1.T1660062</name>
</gene>
<evidence type="ECO:0000313" key="2">
    <source>
        <dbReference type="EMBL" id="CAD8212055.1"/>
    </source>
</evidence>
<feature type="region of interest" description="Disordered" evidence="1">
    <location>
        <begin position="164"/>
        <end position="191"/>
    </location>
</feature>
<proteinExistence type="predicted"/>
<keyword evidence="3" id="KW-1185">Reference proteome</keyword>
<evidence type="ECO:0000256" key="1">
    <source>
        <dbReference type="SAM" id="MobiDB-lite"/>
    </source>
</evidence>
<dbReference type="AlphaFoldDB" id="A0A8S1YDC2"/>
<feature type="compositionally biased region" description="Low complexity" evidence="1">
    <location>
        <begin position="175"/>
        <end position="191"/>
    </location>
</feature>
<reference evidence="2" key="1">
    <citation type="submission" date="2021-01" db="EMBL/GenBank/DDBJ databases">
        <authorList>
            <consortium name="Genoscope - CEA"/>
            <person name="William W."/>
        </authorList>
    </citation>
    <scope>NUCLEOTIDE SEQUENCE</scope>
</reference>
<protein>
    <submittedName>
        <fullName evidence="2">Uncharacterized protein</fullName>
    </submittedName>
</protein>
<comment type="caution">
    <text evidence="2">The sequence shown here is derived from an EMBL/GenBank/DDBJ whole genome shotgun (WGS) entry which is preliminary data.</text>
</comment>
<name>A0A8S1YDC2_9CILI</name>